<keyword evidence="6" id="KW-0132">Cell division</keyword>
<feature type="coiled-coil region" evidence="7">
    <location>
        <begin position="198"/>
        <end position="225"/>
    </location>
</feature>
<evidence type="ECO:0000256" key="4">
    <source>
        <dbReference type="ARBA" id="ARBA00023054"/>
    </source>
</evidence>
<protein>
    <recommendedName>
        <fullName evidence="10">Septation ring formation regulator EzrA</fullName>
    </recommendedName>
</protein>
<sequence>MIIIIVLVLVFLVLGGGIIYFYQKNNTLIDQVSENLEQLIQLQLGEQLTQIKKQKLAGLSLEKYQAYQTQYQNLTEKQLPQEQEKLLAASEQNISFRVLTAYRSLQKLAQEVQKQLKLIAKIQAGLDVLSQSLIQVQTDLTQLQKQVSLFKKQLVENSLFMAPLKVALESKLQPIVVQLQKATALVEQGNPLTAQELLKNLQKDFHNLQKLYERTLQRQERLQAEFNPQLEELERVDKKLKGLGMQLPNPQIPLELQTIRSQIKQLESLLLKLQLAHFDRLEKEILQHLDQLYDRIASEWRLKKKVRVGQPILGDFLQHAQAQGRRLAQEMVRLRQQYVLKLADQERAQTCQQQLIEIQAVYQQQLKYLKAPQVIYSQVWQQFQKMNRNLTQIETQQQQIQEHLGALKVGYQDLQQQTQALIQELDRLQRKLVLLHLPGLPSQYQVQYREAEQKVQRLQAQLGQDPVDVFKLQEQCTKAQKLLTVLTATNRQLIEDIQTTSLLLQYANRYINDLPEVKQAAQKAQQVCEQEHDYHQARQIIAQALDQAEPGAVERIQKLQQNEVQP</sequence>
<evidence type="ECO:0008006" key="10">
    <source>
        <dbReference type="Google" id="ProtNLM"/>
    </source>
</evidence>
<proteinExistence type="predicted"/>
<dbReference type="RefSeq" id="WP_176941827.1">
    <property type="nucleotide sequence ID" value="NZ_JABZEC010000001.1"/>
</dbReference>
<reference evidence="8 9" key="1">
    <citation type="submission" date="2020-06" db="EMBL/GenBank/DDBJ databases">
        <authorList>
            <person name="Kang J."/>
        </authorList>
    </citation>
    <scope>NUCLEOTIDE SEQUENCE [LARGE SCALE GENOMIC DNA]</scope>
    <source>
        <strain evidence="8 9">DCY120</strain>
    </source>
</reference>
<comment type="caution">
    <text evidence="8">The sequence shown here is derived from an EMBL/GenBank/DDBJ whole genome shotgun (WGS) entry which is preliminary data.</text>
</comment>
<keyword evidence="4 7" id="KW-0175">Coiled coil</keyword>
<evidence type="ECO:0000256" key="2">
    <source>
        <dbReference type="ARBA" id="ARBA00022692"/>
    </source>
</evidence>
<keyword evidence="5" id="KW-0472">Membrane</keyword>
<dbReference type="GO" id="GO:0000921">
    <property type="term" value="P:septin ring assembly"/>
    <property type="evidence" value="ECO:0007669"/>
    <property type="project" value="InterPro"/>
</dbReference>
<evidence type="ECO:0000313" key="9">
    <source>
        <dbReference type="Proteomes" id="UP000563523"/>
    </source>
</evidence>
<evidence type="ECO:0000256" key="5">
    <source>
        <dbReference type="ARBA" id="ARBA00023136"/>
    </source>
</evidence>
<accession>A0A850R546</accession>
<dbReference type="AlphaFoldDB" id="A0A850R546"/>
<keyword evidence="9" id="KW-1185">Reference proteome</keyword>
<dbReference type="InterPro" id="IPR010379">
    <property type="entry name" value="EzrA"/>
</dbReference>
<dbReference type="GO" id="GO:0005940">
    <property type="term" value="C:septin ring"/>
    <property type="evidence" value="ECO:0007669"/>
    <property type="project" value="InterPro"/>
</dbReference>
<evidence type="ECO:0000256" key="6">
    <source>
        <dbReference type="ARBA" id="ARBA00023210"/>
    </source>
</evidence>
<evidence type="ECO:0000256" key="7">
    <source>
        <dbReference type="SAM" id="Coils"/>
    </source>
</evidence>
<dbReference type="Pfam" id="PF06160">
    <property type="entry name" value="EzrA"/>
    <property type="match status" value="1"/>
</dbReference>
<name>A0A850R546_9LACO</name>
<evidence type="ECO:0000256" key="1">
    <source>
        <dbReference type="ARBA" id="ARBA00004162"/>
    </source>
</evidence>
<evidence type="ECO:0000256" key="3">
    <source>
        <dbReference type="ARBA" id="ARBA00022989"/>
    </source>
</evidence>
<keyword evidence="6" id="KW-0131">Cell cycle</keyword>
<evidence type="ECO:0000313" key="8">
    <source>
        <dbReference type="EMBL" id="NVY95655.1"/>
    </source>
</evidence>
<keyword evidence="3" id="KW-1133">Transmembrane helix</keyword>
<dbReference type="GO" id="GO:0005886">
    <property type="term" value="C:plasma membrane"/>
    <property type="evidence" value="ECO:0007669"/>
    <property type="project" value="UniProtKB-SubCell"/>
</dbReference>
<keyword evidence="6" id="KW-0717">Septation</keyword>
<dbReference type="Proteomes" id="UP000563523">
    <property type="component" value="Unassembled WGS sequence"/>
</dbReference>
<keyword evidence="2" id="KW-0812">Transmembrane</keyword>
<gene>
    <name evidence="8" type="ORF">HU830_00330</name>
</gene>
<comment type="subcellular location">
    <subcellularLocation>
        <location evidence="1">Cell membrane</location>
        <topology evidence="1">Single-pass membrane protein</topology>
    </subcellularLocation>
</comment>
<organism evidence="8 9">
    <name type="scientific">Bombilactobacillus apium</name>
    <dbReference type="NCBI Taxonomy" id="2675299"/>
    <lineage>
        <taxon>Bacteria</taxon>
        <taxon>Bacillati</taxon>
        <taxon>Bacillota</taxon>
        <taxon>Bacilli</taxon>
        <taxon>Lactobacillales</taxon>
        <taxon>Lactobacillaceae</taxon>
        <taxon>Bombilactobacillus</taxon>
    </lineage>
</organism>
<dbReference type="GO" id="GO:0000917">
    <property type="term" value="P:division septum assembly"/>
    <property type="evidence" value="ECO:0007669"/>
    <property type="project" value="UniProtKB-KW"/>
</dbReference>
<dbReference type="EMBL" id="JABZEC010000001">
    <property type="protein sequence ID" value="NVY95655.1"/>
    <property type="molecule type" value="Genomic_DNA"/>
</dbReference>